<dbReference type="PROSITE" id="PS50994">
    <property type="entry name" value="INTEGRASE"/>
    <property type="match status" value="1"/>
</dbReference>
<evidence type="ECO:0000259" key="2">
    <source>
        <dbReference type="PROSITE" id="PS50994"/>
    </source>
</evidence>
<dbReference type="Proteomes" id="UP000269221">
    <property type="component" value="Unassembled WGS sequence"/>
</dbReference>
<organism evidence="3 4">
    <name type="scientific">Hirundo rustica rustica</name>
    <dbReference type="NCBI Taxonomy" id="333673"/>
    <lineage>
        <taxon>Eukaryota</taxon>
        <taxon>Metazoa</taxon>
        <taxon>Chordata</taxon>
        <taxon>Craniata</taxon>
        <taxon>Vertebrata</taxon>
        <taxon>Euteleostomi</taxon>
        <taxon>Archelosauria</taxon>
        <taxon>Archosauria</taxon>
        <taxon>Dinosauria</taxon>
        <taxon>Saurischia</taxon>
        <taxon>Theropoda</taxon>
        <taxon>Coelurosauria</taxon>
        <taxon>Aves</taxon>
        <taxon>Neognathae</taxon>
        <taxon>Neoaves</taxon>
        <taxon>Telluraves</taxon>
        <taxon>Australaves</taxon>
        <taxon>Passeriformes</taxon>
        <taxon>Sylvioidea</taxon>
        <taxon>Hirundinidae</taxon>
        <taxon>Hirundo</taxon>
    </lineage>
</organism>
<dbReference type="STRING" id="333673.A0A3M0KS10"/>
<dbReference type="PROSITE" id="PS50879">
    <property type="entry name" value="RNASE_H_1"/>
    <property type="match status" value="1"/>
</dbReference>
<dbReference type="EMBL" id="QRBI01000112">
    <property type="protein sequence ID" value="RMC09917.1"/>
    <property type="molecule type" value="Genomic_DNA"/>
</dbReference>
<protein>
    <submittedName>
        <fullName evidence="3">Uncharacterized protein</fullName>
    </submittedName>
</protein>
<dbReference type="InterPro" id="IPR002156">
    <property type="entry name" value="RNaseH_domain"/>
</dbReference>
<dbReference type="Gene3D" id="3.30.420.10">
    <property type="entry name" value="Ribonuclease H-like superfamily/Ribonuclease H"/>
    <property type="match status" value="2"/>
</dbReference>
<evidence type="ECO:0000313" key="4">
    <source>
        <dbReference type="Proteomes" id="UP000269221"/>
    </source>
</evidence>
<accession>A0A3M0KS10</accession>
<comment type="caution">
    <text evidence="3">The sequence shown here is derived from an EMBL/GenBank/DDBJ whole genome shotgun (WGS) entry which is preliminary data.</text>
</comment>
<evidence type="ECO:0000259" key="1">
    <source>
        <dbReference type="PROSITE" id="PS50879"/>
    </source>
</evidence>
<feature type="domain" description="Integrase catalytic" evidence="2">
    <location>
        <begin position="57"/>
        <end position="194"/>
    </location>
</feature>
<dbReference type="SUPFAM" id="SSF53098">
    <property type="entry name" value="Ribonuclease H-like"/>
    <property type="match status" value="2"/>
</dbReference>
<dbReference type="GO" id="GO:0015074">
    <property type="term" value="P:DNA integration"/>
    <property type="evidence" value="ECO:0007669"/>
    <property type="project" value="InterPro"/>
</dbReference>
<dbReference type="AlphaFoldDB" id="A0A3M0KS10"/>
<dbReference type="InterPro" id="IPR036397">
    <property type="entry name" value="RNaseH_sf"/>
</dbReference>
<dbReference type="InterPro" id="IPR050951">
    <property type="entry name" value="Retrovirus_Pol_polyprotein"/>
</dbReference>
<dbReference type="Pfam" id="PF00665">
    <property type="entry name" value="rve"/>
    <property type="match status" value="1"/>
</dbReference>
<dbReference type="PANTHER" id="PTHR37984:SF5">
    <property type="entry name" value="PROTEIN NYNRIN-LIKE"/>
    <property type="match status" value="1"/>
</dbReference>
<evidence type="ECO:0000313" key="3">
    <source>
        <dbReference type="EMBL" id="RMC09917.1"/>
    </source>
</evidence>
<dbReference type="InterPro" id="IPR012337">
    <property type="entry name" value="RNaseH-like_sf"/>
</dbReference>
<dbReference type="GO" id="GO:0003676">
    <property type="term" value="F:nucleic acid binding"/>
    <property type="evidence" value="ECO:0007669"/>
    <property type="project" value="InterPro"/>
</dbReference>
<proteinExistence type="predicted"/>
<feature type="domain" description="RNase H type-1" evidence="1">
    <location>
        <begin position="1"/>
        <end position="76"/>
    </location>
</feature>
<dbReference type="GO" id="GO:0004523">
    <property type="term" value="F:RNA-DNA hybrid ribonuclease activity"/>
    <property type="evidence" value="ECO:0007669"/>
    <property type="project" value="InterPro"/>
</dbReference>
<dbReference type="Pfam" id="PF00075">
    <property type="entry name" value="RNase_H"/>
    <property type="match status" value="1"/>
</dbReference>
<reference evidence="3 4" key="1">
    <citation type="submission" date="2018-07" db="EMBL/GenBank/DDBJ databases">
        <title>A high quality draft genome assembly of the barn swallow (H. rustica rustica).</title>
        <authorList>
            <person name="Formenti G."/>
            <person name="Chiara M."/>
            <person name="Poveda L."/>
            <person name="Francoijs K.-J."/>
            <person name="Bonisoli-Alquati A."/>
            <person name="Canova L."/>
            <person name="Gianfranceschi L."/>
            <person name="Horner D.S."/>
            <person name="Saino N."/>
        </authorList>
    </citation>
    <scope>NUCLEOTIDE SEQUENCE [LARGE SCALE GENOMIC DNA]</scope>
    <source>
        <strain evidence="3">Chelidonia</strain>
        <tissue evidence="3">Blood</tissue>
    </source>
</reference>
<keyword evidence="4" id="KW-1185">Reference proteome</keyword>
<dbReference type="OrthoDB" id="10058156at2759"/>
<name>A0A3M0KS10_HIRRU</name>
<dbReference type="InterPro" id="IPR001584">
    <property type="entry name" value="Integrase_cat-core"/>
</dbReference>
<gene>
    <name evidence="3" type="ORF">DUI87_12704</name>
</gene>
<sequence length="194" mass="22233">MVANALWGWLNRWKKANWQRRGKPIWVAEIWQDIAARVEKLTVKVRHVDAHVSKSQANEEHHNNEQVDKAAKITGKRYVLTMVEATTGWLEICPVPHVTVWNTILGLEKQVLWRHGTPERIESDNGTHFKNGLINTWAREHGIEWIYHIPYYAPAAGKAEWCNGLLKTTLKALGGGTSKNWEVNLAKATWMVNT</sequence>
<dbReference type="PANTHER" id="PTHR37984">
    <property type="entry name" value="PROTEIN CBG26694"/>
    <property type="match status" value="1"/>
</dbReference>